<comment type="caution">
    <text evidence="1">The sequence shown here is derived from an EMBL/GenBank/DDBJ whole genome shotgun (WGS) entry which is preliminary data.</text>
</comment>
<dbReference type="EMBL" id="JAEVHI010000001">
    <property type="protein sequence ID" value="KAG5304652.1"/>
    <property type="molecule type" value="Genomic_DNA"/>
</dbReference>
<evidence type="ECO:0000313" key="2">
    <source>
        <dbReference type="Proteomes" id="UP000670092"/>
    </source>
</evidence>
<dbReference type="VEuPathDB" id="FungiDB:I7I52_03055"/>
<name>A0A8H8D8G6_AJECA</name>
<proteinExistence type="predicted"/>
<protein>
    <submittedName>
        <fullName evidence="1">Uncharacterized protein</fullName>
    </submittedName>
</protein>
<dbReference type="Proteomes" id="UP000670092">
    <property type="component" value="Unassembled WGS sequence"/>
</dbReference>
<dbReference type="AlphaFoldDB" id="A0A8H8D8G6"/>
<organism evidence="1 2">
    <name type="scientific">Ajellomyces capsulatus</name>
    <name type="common">Darling's disease fungus</name>
    <name type="synonym">Histoplasma capsulatum</name>
    <dbReference type="NCBI Taxonomy" id="5037"/>
    <lineage>
        <taxon>Eukaryota</taxon>
        <taxon>Fungi</taxon>
        <taxon>Dikarya</taxon>
        <taxon>Ascomycota</taxon>
        <taxon>Pezizomycotina</taxon>
        <taxon>Eurotiomycetes</taxon>
        <taxon>Eurotiomycetidae</taxon>
        <taxon>Onygenales</taxon>
        <taxon>Ajellomycetaceae</taxon>
        <taxon>Histoplasma</taxon>
    </lineage>
</organism>
<sequence length="59" mass="6559">MRTWERISHVMVGLVEGADVSPFSPRLVSLLQFNKVSQQKLQESNPSCRGIGDNCLEGN</sequence>
<evidence type="ECO:0000313" key="1">
    <source>
        <dbReference type="EMBL" id="KAG5304652.1"/>
    </source>
</evidence>
<reference evidence="1 2" key="1">
    <citation type="submission" date="2021-01" db="EMBL/GenBank/DDBJ databases">
        <title>Chromosome-level genome assembly of a human fungal pathogen reveals clustering of transcriptionally co-regulated genes.</title>
        <authorList>
            <person name="Voorhies M."/>
            <person name="Cohen S."/>
            <person name="Shea T.P."/>
            <person name="Petrus S."/>
            <person name="Munoz J.F."/>
            <person name="Poplawski S."/>
            <person name="Goldman W.E."/>
            <person name="Michael T."/>
            <person name="Cuomo C.A."/>
            <person name="Sil A."/>
            <person name="Beyhan S."/>
        </authorList>
    </citation>
    <scope>NUCLEOTIDE SEQUENCE [LARGE SCALE GENOMIC DNA]</scope>
    <source>
        <strain evidence="1 2">G184AR</strain>
    </source>
</reference>
<gene>
    <name evidence="1" type="ORF">I7I52_03055</name>
</gene>
<accession>A0A8H8D8G6</accession>